<dbReference type="InterPro" id="IPR044974">
    <property type="entry name" value="Disease_R_plants"/>
</dbReference>
<evidence type="ECO:0000256" key="2">
    <source>
        <dbReference type="ARBA" id="ARBA00022737"/>
    </source>
</evidence>
<proteinExistence type="predicted"/>
<name>A0AAJ6UE68_POPEU</name>
<dbReference type="SUPFAM" id="SSF52058">
    <property type="entry name" value="L domain-like"/>
    <property type="match status" value="2"/>
</dbReference>
<dbReference type="Gene3D" id="3.40.50.300">
    <property type="entry name" value="P-loop containing nucleotide triphosphate hydrolases"/>
    <property type="match status" value="2"/>
</dbReference>
<feature type="domain" description="NB-ARC" evidence="5">
    <location>
        <begin position="1151"/>
        <end position="1330"/>
    </location>
</feature>
<dbReference type="Proteomes" id="UP000694918">
    <property type="component" value="Unplaced"/>
</dbReference>
<keyword evidence="3" id="KW-0547">Nucleotide-binding</keyword>
<evidence type="ECO:0000256" key="1">
    <source>
        <dbReference type="ARBA" id="ARBA00022614"/>
    </source>
</evidence>
<dbReference type="FunFam" id="3.40.50.300:FF:001091">
    <property type="entry name" value="Probable disease resistance protein At1g61300"/>
    <property type="match status" value="2"/>
</dbReference>
<feature type="domain" description="Disease resistance N-terminal" evidence="6">
    <location>
        <begin position="6"/>
        <end position="88"/>
    </location>
</feature>
<reference evidence="10" key="1">
    <citation type="submission" date="2025-08" db="UniProtKB">
        <authorList>
            <consortium name="RefSeq"/>
        </authorList>
    </citation>
    <scope>IDENTIFICATION</scope>
</reference>
<dbReference type="Gene3D" id="1.20.5.4130">
    <property type="match status" value="2"/>
</dbReference>
<dbReference type="InterPro" id="IPR058922">
    <property type="entry name" value="WHD_DRP"/>
</dbReference>
<dbReference type="KEGG" id="peu:105128333"/>
<dbReference type="InterPro" id="IPR036388">
    <property type="entry name" value="WH-like_DNA-bd_sf"/>
</dbReference>
<dbReference type="GO" id="GO:0043531">
    <property type="term" value="F:ADP binding"/>
    <property type="evidence" value="ECO:0007669"/>
    <property type="project" value="InterPro"/>
</dbReference>
<dbReference type="InterPro" id="IPR003591">
    <property type="entry name" value="Leu-rich_rpt_typical-subtyp"/>
</dbReference>
<evidence type="ECO:0000313" key="9">
    <source>
        <dbReference type="Proteomes" id="UP000694918"/>
    </source>
</evidence>
<dbReference type="CDD" id="cd14798">
    <property type="entry name" value="RX-CC_like"/>
    <property type="match status" value="2"/>
</dbReference>
<dbReference type="InterPro" id="IPR032675">
    <property type="entry name" value="LRR_dom_sf"/>
</dbReference>
<feature type="domain" description="NB-ARC" evidence="5">
    <location>
        <begin position="169"/>
        <end position="348"/>
    </location>
</feature>
<keyword evidence="1" id="KW-0433">Leucine-rich repeat</keyword>
<dbReference type="Gene3D" id="3.80.10.10">
    <property type="entry name" value="Ribonuclease Inhibitor"/>
    <property type="match status" value="4"/>
</dbReference>
<dbReference type="InterPro" id="IPR041118">
    <property type="entry name" value="Rx_N"/>
</dbReference>
<evidence type="ECO:0000256" key="3">
    <source>
        <dbReference type="ARBA" id="ARBA00022741"/>
    </source>
</evidence>
<organism evidence="9 10">
    <name type="scientific">Populus euphratica</name>
    <name type="common">Euphrates poplar</name>
    <dbReference type="NCBI Taxonomy" id="75702"/>
    <lineage>
        <taxon>Eukaryota</taxon>
        <taxon>Viridiplantae</taxon>
        <taxon>Streptophyta</taxon>
        <taxon>Embryophyta</taxon>
        <taxon>Tracheophyta</taxon>
        <taxon>Spermatophyta</taxon>
        <taxon>Magnoliopsida</taxon>
        <taxon>eudicotyledons</taxon>
        <taxon>Gunneridae</taxon>
        <taxon>Pentapetalae</taxon>
        <taxon>rosids</taxon>
        <taxon>fabids</taxon>
        <taxon>Malpighiales</taxon>
        <taxon>Salicaceae</taxon>
        <taxon>Saliceae</taxon>
        <taxon>Populus</taxon>
    </lineage>
</organism>
<dbReference type="InterPro" id="IPR038005">
    <property type="entry name" value="RX-like_CC"/>
</dbReference>
<protein>
    <submittedName>
        <fullName evidence="10">Uncharacterized protein LOC105128333</fullName>
    </submittedName>
</protein>
<dbReference type="Pfam" id="PF00931">
    <property type="entry name" value="NB-ARC"/>
    <property type="match status" value="2"/>
</dbReference>
<dbReference type="GO" id="GO:0098542">
    <property type="term" value="P:defense response to other organism"/>
    <property type="evidence" value="ECO:0007669"/>
    <property type="project" value="TreeGrafter"/>
</dbReference>
<keyword evidence="4" id="KW-0611">Plant defense</keyword>
<feature type="domain" description="Disease resistance R13L4/SHOC-2-like LRR" evidence="8">
    <location>
        <begin position="549"/>
        <end position="878"/>
    </location>
</feature>
<dbReference type="Pfam" id="PF23559">
    <property type="entry name" value="WHD_DRP"/>
    <property type="match status" value="2"/>
</dbReference>
<evidence type="ECO:0000259" key="5">
    <source>
        <dbReference type="Pfam" id="PF00931"/>
    </source>
</evidence>
<dbReference type="InterPro" id="IPR042197">
    <property type="entry name" value="Apaf_helical"/>
</dbReference>
<dbReference type="Pfam" id="PF23598">
    <property type="entry name" value="LRR_14"/>
    <property type="match status" value="2"/>
</dbReference>
<keyword evidence="9" id="KW-1185">Reference proteome</keyword>
<evidence type="ECO:0000313" key="10">
    <source>
        <dbReference type="RefSeq" id="XP_011028248.1"/>
    </source>
</evidence>
<feature type="domain" description="Disease resistance protein winged helix" evidence="7">
    <location>
        <begin position="1415"/>
        <end position="1485"/>
    </location>
</feature>
<dbReference type="Gene3D" id="1.10.8.430">
    <property type="entry name" value="Helical domain of apoptotic protease-activating factors"/>
    <property type="match status" value="2"/>
</dbReference>
<dbReference type="PANTHER" id="PTHR23155">
    <property type="entry name" value="DISEASE RESISTANCE PROTEIN RP"/>
    <property type="match status" value="1"/>
</dbReference>
<dbReference type="InterPro" id="IPR002182">
    <property type="entry name" value="NB-ARC"/>
</dbReference>
<keyword evidence="2" id="KW-0677">Repeat</keyword>
<dbReference type="InterPro" id="IPR055414">
    <property type="entry name" value="LRR_R13L4/SHOC2-like"/>
</dbReference>
<accession>A0AAJ6UE68</accession>
<evidence type="ECO:0000259" key="6">
    <source>
        <dbReference type="Pfam" id="PF18052"/>
    </source>
</evidence>
<evidence type="ECO:0000256" key="4">
    <source>
        <dbReference type="ARBA" id="ARBA00022821"/>
    </source>
</evidence>
<feature type="domain" description="Disease resistance N-terminal" evidence="6">
    <location>
        <begin position="987"/>
        <end position="1073"/>
    </location>
</feature>
<dbReference type="SMART" id="SM00369">
    <property type="entry name" value="LRR_TYP"/>
    <property type="match status" value="4"/>
</dbReference>
<dbReference type="InterPro" id="IPR027417">
    <property type="entry name" value="P-loop_NTPase"/>
</dbReference>
<dbReference type="FunFam" id="1.10.10.10:FF:000322">
    <property type="entry name" value="Probable disease resistance protein At1g63360"/>
    <property type="match status" value="2"/>
</dbReference>
<dbReference type="PRINTS" id="PR00364">
    <property type="entry name" value="DISEASERSIST"/>
</dbReference>
<feature type="domain" description="Disease resistance R13L4/SHOC-2-like LRR" evidence="8">
    <location>
        <begin position="1552"/>
        <end position="1860"/>
    </location>
</feature>
<gene>
    <name evidence="10" type="primary">LOC105128333</name>
</gene>
<dbReference type="Pfam" id="PF18052">
    <property type="entry name" value="Rx_N"/>
    <property type="match status" value="2"/>
</dbReference>
<dbReference type="GeneID" id="105128333"/>
<evidence type="ECO:0000259" key="8">
    <source>
        <dbReference type="Pfam" id="PF23598"/>
    </source>
</evidence>
<evidence type="ECO:0000259" key="7">
    <source>
        <dbReference type="Pfam" id="PF23559"/>
    </source>
</evidence>
<feature type="domain" description="Disease resistance protein winged helix" evidence="7">
    <location>
        <begin position="433"/>
        <end position="503"/>
    </location>
</feature>
<sequence>MAEGSVSFLLSKLAQILEDEGQLLTGVRTEAEYISDELEFMKAFLRVADAMEERDPSLEVLVKKVRDIAYEMEDALDDFKLRLTHDRGRRFFAPLLRSFDYFVNLRARHQIASRIRAIKSRVIGISEAHRRYLIRNNIMGQGSTFSSISRLESQGDGLLLEEADLVGIEKPKRQLIEWLLGKKSGREVVSVVGMGGLGKSTLVKKVYDDPDVKKQFKFRAWITVSQSFKKEELLKDIIQQLFRVHRKPGPKGVDKMDYDKLRTEINKFLQQRKYLIVLDDVWHTSAWGAFQHALPNNNCGSRIMVTTRNTEVASTACMDFPDRVFPLDPLSQEESWILFCKKIFQNNTCPPHLKNVSETILGRCEGLPLAIVSISGVLATKDKNKIDEWEMVHRSLGAGFENNDTLMSTRKILSLSYNDLPYYLKSCLLYFSIFPVGNPIGRMKLIRLWIAEGFVEGKEGMTLEEVAEDYLNELIKRSLARVVEATSDGRVKTCRIHDLLREIMITKAKDQDFVAIAKEEGMMWSEKARRVSIHKAVPSIQRRHVASRLRSVLIFWGADSCPDSPAPNLSFGHLRLLNVLDLEGAPLKEFPSKVSSLFLLKYLSLRNTNVNSIPSSISKLLNLETLDLKHTQISELPVEILKLRKLRHLLVYRYEIDSDDRIHTKYGFQPPPQIGSLQSLQKLCFVEANQGGDLLLELGRLSQLRRLGIVRFRKEHGKALCSSVTKLADLRALSITAITDSEFIDLEYLSSPPRFLQRLYLTGRFRSLPEWLHSLDSLVKLVLKWSRLSDDPLLSLQHLPNLLHLELVQVYDGEMLCFQAKGFQRLKFLGINKLESLRVITVQQGAMPCLEKLIVQSCKELKRVPSGIEHLTTLKVLEFFNMPKELIMTLQPSEENGDYLKVAHVPDVYSTYWNNGILDYFTLLTKEDGNCALSSPSGSRRDYIWKRVNSQKHKPTPTLNTSIKLLPRVSESLAGKLKVKPPMSEGVVTFLLTKLADFLVERGKNLAGVECEVEYISDELEFMTAFLRLGDTMEDSDPVLRCLVKKVRDAAYDTEDALDSFSLSHASDRGHGIFSCFRKIARSIKDKRARRRIASKIQSIKSRVISISESHRRYCNKNNIMIQGSSSNSIPRMECQRDALLIEEADLVGIEKPKKQLIEWLLGSKPGREVISVVGMGGLGKSTLVKKVYDDSNMKKHFKFRAWVTVSQSFKREDLLKDMIQQLFRAHRKPDPKGVNSMDYNKLRSVIHEFLQQKKYLIVLDDVWHPSAWHAFQHALPHNNCGSRILVTTRNTEVASTSCMDSPDKVYPLNPLSQEESWTLFCKKIFQNNICPPHLKSVSETILDRCEGLPLAIVAISGVLATKDKSRIDEWEMVHRSLGAGLEENDMLMSARKILSLSYNDLPYYLKSCLLYFSIFPVGNRIKRMTLIRLWIAEGFVKCKEGMTVEEVAQDYLNELMKRSLVQVVKTTTDGRVKTCRIHDLLREIMIAMAKDQGFVAIAREEGITWPEKVRRVSIHNAMPNKQRRQVASRLRSLLAFWVADCNYESPVRKLFSSRLRLLHVLDLEGAPLKEFPKEIVSLFLLKYLSLRNTKVNFIPSTISQLKNLETLDMKHALVSELPAEIRKLQKLCYLLVYRFEIDSGDRIPTKYGFKAPAQIGRLLSLQKLCFVEANQGRNLMFELGRLKQLRKLGIVKLKKKHGKALCSSVERLTNLRALSATSITENEIIDLDYVASPPQYLQRLYLGGRMKKLPDWISSLDSLVRLVLKWSQLNDDPLLSLQHLPNLVHLELVQVYNGELLCFQAKGFQRLKFLGLNKLERLRMINVEQGAMPCLEKLIVQSCKSLRRVPSGIEHLSTLKVLEFFDMPKELVMSLHPNGEDGDYLKVAHVSDVYSTYWNNGNWDIFSSLGAKLEDKHSAQLTPRMIKRNYTWK</sequence>
<dbReference type="Gene3D" id="1.10.10.10">
    <property type="entry name" value="Winged helix-like DNA-binding domain superfamily/Winged helix DNA-binding domain"/>
    <property type="match status" value="2"/>
</dbReference>
<dbReference type="RefSeq" id="XP_011028248.1">
    <property type="nucleotide sequence ID" value="XM_011029946.1"/>
</dbReference>
<dbReference type="PANTHER" id="PTHR23155:SF1205">
    <property type="entry name" value="DISEASE RESISTANCE PROTEIN RPM1"/>
    <property type="match status" value="1"/>
</dbReference>
<dbReference type="SUPFAM" id="SSF52540">
    <property type="entry name" value="P-loop containing nucleoside triphosphate hydrolases"/>
    <property type="match status" value="2"/>
</dbReference>